<dbReference type="GO" id="GO:0003700">
    <property type="term" value="F:DNA-binding transcription factor activity"/>
    <property type="evidence" value="ECO:0007669"/>
    <property type="project" value="InterPro"/>
</dbReference>
<name>A0A3S2WF25_9ACTN</name>
<dbReference type="GO" id="GO:0003677">
    <property type="term" value="F:DNA binding"/>
    <property type="evidence" value="ECO:0007669"/>
    <property type="project" value="UniProtKB-KW"/>
</dbReference>
<dbReference type="InterPro" id="IPR008920">
    <property type="entry name" value="TF_FadR/GntR_C"/>
</dbReference>
<dbReference type="Gene3D" id="1.10.10.10">
    <property type="entry name" value="Winged helix-like DNA-binding domain superfamily/Winged helix DNA-binding domain"/>
    <property type="match status" value="1"/>
</dbReference>
<dbReference type="InterPro" id="IPR011711">
    <property type="entry name" value="GntR_C"/>
</dbReference>
<dbReference type="CDD" id="cd07377">
    <property type="entry name" value="WHTH_GntR"/>
    <property type="match status" value="1"/>
</dbReference>
<dbReference type="PROSITE" id="PS50949">
    <property type="entry name" value="HTH_GNTR"/>
    <property type="match status" value="1"/>
</dbReference>
<dbReference type="EMBL" id="RZYA01000014">
    <property type="protein sequence ID" value="RVU20833.1"/>
    <property type="molecule type" value="Genomic_DNA"/>
</dbReference>
<dbReference type="PANTHER" id="PTHR43537">
    <property type="entry name" value="TRANSCRIPTIONAL REGULATOR, GNTR FAMILY"/>
    <property type="match status" value="1"/>
</dbReference>
<dbReference type="InterPro" id="IPR036390">
    <property type="entry name" value="WH_DNA-bd_sf"/>
</dbReference>
<evidence type="ECO:0000256" key="3">
    <source>
        <dbReference type="ARBA" id="ARBA00023163"/>
    </source>
</evidence>
<evidence type="ECO:0000313" key="5">
    <source>
        <dbReference type="EMBL" id="RVU20833.1"/>
    </source>
</evidence>
<keyword evidence="6" id="KW-1185">Reference proteome</keyword>
<dbReference type="SUPFAM" id="SSF48008">
    <property type="entry name" value="GntR ligand-binding domain-like"/>
    <property type="match status" value="1"/>
</dbReference>
<sequence>MRVSPITRPSLGAQVLEQLRALVVRGDLTPGTHLVEGKVAEEFGVSRGPVRDALRQLESEGLVEPRSRGVSVRGLDDDDLRELYALRGALEGLAVRETIARPASADWSVLDATLEIMRQAADDRDPTRFAAADLDFHSAFYELSDNRRLAAAWATHRPLFAAMLDVTNTRDRDLHPTAQDHANLAELIRTGATEPLLAMLDEHLAGSHDRMRASLTEFPGRHRRAS</sequence>
<dbReference type="SMART" id="SM00345">
    <property type="entry name" value="HTH_GNTR"/>
    <property type="match status" value="1"/>
</dbReference>
<dbReference type="PRINTS" id="PR00035">
    <property type="entry name" value="HTHGNTR"/>
</dbReference>
<keyword evidence="1" id="KW-0805">Transcription regulation</keyword>
<dbReference type="RefSeq" id="WP_127830788.1">
    <property type="nucleotide sequence ID" value="NZ_RZYA01000014.1"/>
</dbReference>
<feature type="domain" description="HTH gntR-type" evidence="4">
    <location>
        <begin position="9"/>
        <end position="75"/>
    </location>
</feature>
<evidence type="ECO:0000259" key="4">
    <source>
        <dbReference type="PROSITE" id="PS50949"/>
    </source>
</evidence>
<dbReference type="AlphaFoldDB" id="A0A3S2WF25"/>
<proteinExistence type="predicted"/>
<dbReference type="Gene3D" id="1.20.120.530">
    <property type="entry name" value="GntR ligand-binding domain-like"/>
    <property type="match status" value="1"/>
</dbReference>
<dbReference type="SUPFAM" id="SSF46785">
    <property type="entry name" value="Winged helix' DNA-binding domain"/>
    <property type="match status" value="1"/>
</dbReference>
<comment type="caution">
    <text evidence="5">The sequence shown here is derived from an EMBL/GenBank/DDBJ whole genome shotgun (WGS) entry which is preliminary data.</text>
</comment>
<dbReference type="InterPro" id="IPR000524">
    <property type="entry name" value="Tscrpt_reg_HTH_GntR"/>
</dbReference>
<dbReference type="SMART" id="SM00895">
    <property type="entry name" value="FCD"/>
    <property type="match status" value="1"/>
</dbReference>
<dbReference type="Pfam" id="PF07729">
    <property type="entry name" value="FCD"/>
    <property type="match status" value="1"/>
</dbReference>
<keyword evidence="2" id="KW-0238">DNA-binding</keyword>
<evidence type="ECO:0000313" key="6">
    <source>
        <dbReference type="Proteomes" id="UP000283128"/>
    </source>
</evidence>
<protein>
    <submittedName>
        <fullName evidence="5">GntR family transcriptional regulator</fullName>
    </submittedName>
</protein>
<dbReference type="PANTHER" id="PTHR43537:SF45">
    <property type="entry name" value="GNTR FAMILY REGULATORY PROTEIN"/>
    <property type="match status" value="1"/>
</dbReference>
<gene>
    <name evidence="5" type="ORF">EOT10_26130</name>
</gene>
<dbReference type="Proteomes" id="UP000283128">
    <property type="component" value="Unassembled WGS sequence"/>
</dbReference>
<evidence type="ECO:0000256" key="2">
    <source>
        <dbReference type="ARBA" id="ARBA00023125"/>
    </source>
</evidence>
<keyword evidence="3" id="KW-0804">Transcription</keyword>
<evidence type="ECO:0000256" key="1">
    <source>
        <dbReference type="ARBA" id="ARBA00023015"/>
    </source>
</evidence>
<dbReference type="Pfam" id="PF00392">
    <property type="entry name" value="GntR"/>
    <property type="match status" value="1"/>
</dbReference>
<dbReference type="InterPro" id="IPR036388">
    <property type="entry name" value="WH-like_DNA-bd_sf"/>
</dbReference>
<organism evidence="5 6">
    <name type="scientific">Streptomyces antnestii</name>
    <dbReference type="NCBI Taxonomy" id="2494256"/>
    <lineage>
        <taxon>Bacteria</taxon>
        <taxon>Bacillati</taxon>
        <taxon>Actinomycetota</taxon>
        <taxon>Actinomycetes</taxon>
        <taxon>Kitasatosporales</taxon>
        <taxon>Streptomycetaceae</taxon>
        <taxon>Streptomyces</taxon>
    </lineage>
</organism>
<accession>A0A3S2WF25</accession>
<dbReference type="OrthoDB" id="5243844at2"/>
<reference evidence="5 6" key="1">
    <citation type="submission" date="2019-01" db="EMBL/GenBank/DDBJ databases">
        <title>Genome sequences of Streptomyces and Rhizobium isolates collected from root and soil.</title>
        <authorList>
            <person name="Chhettri S."/>
            <person name="Sevigny J.L."/>
            <person name="Sen A."/>
            <person name="Ennis N."/>
            <person name="Tisa L."/>
        </authorList>
    </citation>
    <scope>NUCLEOTIDE SEQUENCE [LARGE SCALE GENOMIC DNA]</scope>
    <source>
        <strain evidence="5 6">San01</strain>
    </source>
</reference>